<dbReference type="EMBL" id="JACBNQ010000044">
    <property type="protein sequence ID" value="NYB76116.1"/>
    <property type="molecule type" value="Genomic_DNA"/>
</dbReference>
<keyword evidence="2" id="KW-1185">Reference proteome</keyword>
<sequence length="45" mass="5060">MLCKVATEMRGGPSARVVQANLSNYLNAAEVKSYGSERLRKRLYK</sequence>
<evidence type="ECO:0000313" key="2">
    <source>
        <dbReference type="Proteomes" id="UP000611629"/>
    </source>
</evidence>
<dbReference type="Proteomes" id="UP000611629">
    <property type="component" value="Unassembled WGS sequence"/>
</dbReference>
<reference evidence="1" key="1">
    <citation type="submission" date="2020-07" db="EMBL/GenBank/DDBJ databases">
        <title>Genomic analysis of a strain of Sedimentibacter Hydroxybenzoicus DSM7310.</title>
        <authorList>
            <person name="Ma S."/>
        </authorList>
    </citation>
    <scope>NUCLEOTIDE SEQUENCE</scope>
    <source>
        <strain evidence="1">DSM 7310</strain>
    </source>
</reference>
<gene>
    <name evidence="1" type="ORF">HZF24_18370</name>
</gene>
<dbReference type="AlphaFoldDB" id="A0A974GYB8"/>
<comment type="caution">
    <text evidence="1">The sequence shown here is derived from an EMBL/GenBank/DDBJ whole genome shotgun (WGS) entry which is preliminary data.</text>
</comment>
<dbReference type="RefSeq" id="WP_179239835.1">
    <property type="nucleotide sequence ID" value="NZ_JACBNQ010000044.1"/>
</dbReference>
<name>A0A974GYB8_SEDHY</name>
<protein>
    <submittedName>
        <fullName evidence="1">Uncharacterized protein</fullName>
    </submittedName>
</protein>
<organism evidence="1 2">
    <name type="scientific">Sedimentibacter hydroxybenzoicus DSM 7310</name>
    <dbReference type="NCBI Taxonomy" id="1123245"/>
    <lineage>
        <taxon>Bacteria</taxon>
        <taxon>Bacillati</taxon>
        <taxon>Bacillota</taxon>
        <taxon>Tissierellia</taxon>
        <taxon>Sedimentibacter</taxon>
    </lineage>
</organism>
<evidence type="ECO:0000313" key="1">
    <source>
        <dbReference type="EMBL" id="NYB76116.1"/>
    </source>
</evidence>
<proteinExistence type="predicted"/>
<accession>A0A974GYB8</accession>